<gene>
    <name evidence="1" type="ORF">V202x_51190</name>
</gene>
<dbReference type="Proteomes" id="UP000318384">
    <property type="component" value="Chromosome"/>
</dbReference>
<reference evidence="1 2" key="1">
    <citation type="submission" date="2019-03" db="EMBL/GenBank/DDBJ databases">
        <title>Deep-cultivation of Planctomycetes and their phenomic and genomic characterization uncovers novel biology.</title>
        <authorList>
            <person name="Wiegand S."/>
            <person name="Jogler M."/>
            <person name="Boedeker C."/>
            <person name="Pinto D."/>
            <person name="Vollmers J."/>
            <person name="Rivas-Marin E."/>
            <person name="Kohn T."/>
            <person name="Peeters S.H."/>
            <person name="Heuer A."/>
            <person name="Rast P."/>
            <person name="Oberbeckmann S."/>
            <person name="Bunk B."/>
            <person name="Jeske O."/>
            <person name="Meyerdierks A."/>
            <person name="Storesund J.E."/>
            <person name="Kallscheuer N."/>
            <person name="Luecker S."/>
            <person name="Lage O.M."/>
            <person name="Pohl T."/>
            <person name="Merkel B.J."/>
            <person name="Hornburger P."/>
            <person name="Mueller R.-W."/>
            <person name="Bruemmer F."/>
            <person name="Labrenz M."/>
            <person name="Spormann A.M."/>
            <person name="Op den Camp H."/>
            <person name="Overmann J."/>
            <person name="Amann R."/>
            <person name="Jetten M.S.M."/>
            <person name="Mascher T."/>
            <person name="Medema M.H."/>
            <person name="Devos D.P."/>
            <person name="Kaster A.-K."/>
            <person name="Ovreas L."/>
            <person name="Rohde M."/>
            <person name="Galperin M.Y."/>
            <person name="Jogler C."/>
        </authorList>
    </citation>
    <scope>NUCLEOTIDE SEQUENCE [LARGE SCALE GENOMIC DNA]</scope>
    <source>
        <strain evidence="1 2">V202</strain>
    </source>
</reference>
<evidence type="ECO:0000313" key="2">
    <source>
        <dbReference type="Proteomes" id="UP000318384"/>
    </source>
</evidence>
<organism evidence="1 2">
    <name type="scientific">Gimesia aquarii</name>
    <dbReference type="NCBI Taxonomy" id="2527964"/>
    <lineage>
        <taxon>Bacteria</taxon>
        <taxon>Pseudomonadati</taxon>
        <taxon>Planctomycetota</taxon>
        <taxon>Planctomycetia</taxon>
        <taxon>Planctomycetales</taxon>
        <taxon>Planctomycetaceae</taxon>
        <taxon>Gimesia</taxon>
    </lineage>
</organism>
<protein>
    <submittedName>
        <fullName evidence="1">Uncharacterized protein</fullName>
    </submittedName>
</protein>
<proteinExistence type="predicted"/>
<dbReference type="AlphaFoldDB" id="A0A517X2G2"/>
<keyword evidence="2" id="KW-1185">Reference proteome</keyword>
<dbReference type="EMBL" id="CP037422">
    <property type="protein sequence ID" value="QDU11695.1"/>
    <property type="molecule type" value="Genomic_DNA"/>
</dbReference>
<name>A0A517X2G2_9PLAN</name>
<sequence>MLNWPALCGLTHFIVSKDPLLFSVTLKFL</sequence>
<accession>A0A517X2G2</accession>
<evidence type="ECO:0000313" key="1">
    <source>
        <dbReference type="EMBL" id="QDU11695.1"/>
    </source>
</evidence>